<keyword evidence="5" id="KW-1185">Reference proteome</keyword>
<accession>A0ABV0R8A8</accession>
<dbReference type="InterPro" id="IPR002225">
    <property type="entry name" value="3Beta_OHSteriod_DH/Estase"/>
</dbReference>
<organism evidence="4 5">
    <name type="scientific">Xenoophorus captivus</name>
    <dbReference type="NCBI Taxonomy" id="1517983"/>
    <lineage>
        <taxon>Eukaryota</taxon>
        <taxon>Metazoa</taxon>
        <taxon>Chordata</taxon>
        <taxon>Craniata</taxon>
        <taxon>Vertebrata</taxon>
        <taxon>Euteleostomi</taxon>
        <taxon>Actinopterygii</taxon>
        <taxon>Neopterygii</taxon>
        <taxon>Teleostei</taxon>
        <taxon>Neoteleostei</taxon>
        <taxon>Acanthomorphata</taxon>
        <taxon>Ovalentaria</taxon>
        <taxon>Atherinomorphae</taxon>
        <taxon>Cyprinodontiformes</taxon>
        <taxon>Goodeidae</taxon>
        <taxon>Xenoophorus</taxon>
    </lineage>
</organism>
<dbReference type="EMBL" id="JAHRIN010036176">
    <property type="protein sequence ID" value="MEQ2204369.1"/>
    <property type="molecule type" value="Genomic_DNA"/>
</dbReference>
<dbReference type="Proteomes" id="UP001434883">
    <property type="component" value="Unassembled WGS sequence"/>
</dbReference>
<keyword evidence="2" id="KW-0472">Membrane</keyword>
<comment type="caution">
    <text evidence="4">The sequence shown here is derived from an EMBL/GenBank/DDBJ whole genome shotgun (WGS) entry which is preliminary data.</text>
</comment>
<evidence type="ECO:0000259" key="3">
    <source>
        <dbReference type="Pfam" id="PF01073"/>
    </source>
</evidence>
<dbReference type="InterPro" id="IPR006652">
    <property type="entry name" value="Kelch_1"/>
</dbReference>
<keyword evidence="2" id="KW-1133">Transmembrane helix</keyword>
<feature type="domain" description="3-beta hydroxysteroid dehydrogenase/isomerase" evidence="3">
    <location>
        <begin position="94"/>
        <end position="338"/>
    </location>
</feature>
<protein>
    <recommendedName>
        <fullName evidence="3">3-beta hydroxysteroid dehydrogenase/isomerase domain-containing protein</fullName>
    </recommendedName>
</protein>
<feature type="transmembrane region" description="Helical" evidence="2">
    <location>
        <begin position="335"/>
        <end position="360"/>
    </location>
</feature>
<evidence type="ECO:0000256" key="2">
    <source>
        <dbReference type="SAM" id="Phobius"/>
    </source>
</evidence>
<dbReference type="Pfam" id="PF01344">
    <property type="entry name" value="Kelch_1"/>
    <property type="match status" value="1"/>
</dbReference>
<dbReference type="Pfam" id="PF01073">
    <property type="entry name" value="3Beta_HSD"/>
    <property type="match status" value="1"/>
</dbReference>
<sequence length="422" mass="47901">MELRGLHCMCTVGDRLYVMGGNHFRGSSDYDDVLGCEYYSPDTDQWTVVAPMPRGQSDVGVTVFHGQIYVVGGYSWNSRCMVDIVQRYDPEQDVWDRVFNVGETILSVFEGDIRDGNFLRKALRGASTVFHTASLIDVTESVEYNEIYGVNVHGTQLLLEACIQENVAYFIYTSTMEVMGPNPRGEPIINGTEDTVYDATLKFNYSKTKKEAEQRTLQANGEMLQNGGRLSTCALRPMYIYGDGCRFLLYHMGNGIRNKNVLFRTSVPEAHVNPVYVGNVAFAHLQAARILKDPQKRNIIGGKFYFISDDTPPMSYSDFNHALMSPLGFGIQDKLLLPLCIFYILCFLLEALCTILRPFVRIVPPMNRQLLTLLNTTFTFSYQKAKKDLGYVPRYSWEEARKHTTEWLASQLPMERAKIMSS</sequence>
<dbReference type="PANTHER" id="PTHR45632:SF9">
    <property type="entry name" value="KELCH-LIKE PROTEIN 9 ISOFORM X1"/>
    <property type="match status" value="1"/>
</dbReference>
<keyword evidence="2" id="KW-0812">Transmembrane</keyword>
<evidence type="ECO:0000313" key="5">
    <source>
        <dbReference type="Proteomes" id="UP001434883"/>
    </source>
</evidence>
<keyword evidence="1" id="KW-0880">Kelch repeat</keyword>
<evidence type="ECO:0000256" key="1">
    <source>
        <dbReference type="ARBA" id="ARBA00022441"/>
    </source>
</evidence>
<dbReference type="SUPFAM" id="SSF51735">
    <property type="entry name" value="NAD(P)-binding Rossmann-fold domains"/>
    <property type="match status" value="1"/>
</dbReference>
<name>A0ABV0R8A8_9TELE</name>
<dbReference type="InterPro" id="IPR036291">
    <property type="entry name" value="NAD(P)-bd_dom_sf"/>
</dbReference>
<gene>
    <name evidence="4" type="ORF">XENOCAPTIV_012116</name>
</gene>
<dbReference type="Gene3D" id="3.40.50.720">
    <property type="entry name" value="NAD(P)-binding Rossmann-like Domain"/>
    <property type="match status" value="1"/>
</dbReference>
<reference evidence="4 5" key="1">
    <citation type="submission" date="2021-06" db="EMBL/GenBank/DDBJ databases">
        <authorList>
            <person name="Palmer J.M."/>
        </authorList>
    </citation>
    <scope>NUCLEOTIDE SEQUENCE [LARGE SCALE GENOMIC DNA]</scope>
    <source>
        <strain evidence="4 5">XC_2019</strain>
        <tissue evidence="4">Muscle</tissue>
    </source>
</reference>
<evidence type="ECO:0000313" key="4">
    <source>
        <dbReference type="EMBL" id="MEQ2204369.1"/>
    </source>
</evidence>
<proteinExistence type="predicted"/>
<dbReference type="SMART" id="SM00612">
    <property type="entry name" value="Kelch"/>
    <property type="match status" value="2"/>
</dbReference>
<dbReference type="SUPFAM" id="SSF117281">
    <property type="entry name" value="Kelch motif"/>
    <property type="match status" value="1"/>
</dbReference>
<dbReference type="PANTHER" id="PTHR45632">
    <property type="entry name" value="LD33804P"/>
    <property type="match status" value="1"/>
</dbReference>
<dbReference type="InterPro" id="IPR015915">
    <property type="entry name" value="Kelch-typ_b-propeller"/>
</dbReference>